<feature type="transmembrane region" description="Helical" evidence="1">
    <location>
        <begin position="288"/>
        <end position="306"/>
    </location>
</feature>
<feature type="transmembrane region" description="Helical" evidence="1">
    <location>
        <begin position="163"/>
        <end position="181"/>
    </location>
</feature>
<evidence type="ECO:0000313" key="3">
    <source>
        <dbReference type="EMBL" id="QJR28496.1"/>
    </source>
</evidence>
<dbReference type="PANTHER" id="PTHR28008:SF1">
    <property type="entry name" value="DOMAIN PROTEIN, PUTATIVE (AFU_ORTHOLOGUE AFUA_3G10980)-RELATED"/>
    <property type="match status" value="1"/>
</dbReference>
<feature type="domain" description="VanZ-like" evidence="2">
    <location>
        <begin position="23"/>
        <end position="137"/>
    </location>
</feature>
<dbReference type="EMBL" id="CP053084">
    <property type="protein sequence ID" value="QJR28496.1"/>
    <property type="molecule type" value="Genomic_DNA"/>
</dbReference>
<feature type="transmembrane region" description="Helical" evidence="1">
    <location>
        <begin position="313"/>
        <end position="332"/>
    </location>
</feature>
<reference evidence="3 4" key="1">
    <citation type="submission" date="2020-05" db="EMBL/GenBank/DDBJ databases">
        <title>Compete genome of Limnobacter sp. SAORIC-580.</title>
        <authorList>
            <person name="Song J."/>
            <person name="Cho J.-C."/>
        </authorList>
    </citation>
    <scope>NUCLEOTIDE SEQUENCE [LARGE SCALE GENOMIC DNA]</scope>
    <source>
        <strain evidence="3 4">SAORIC-580</strain>
    </source>
</reference>
<keyword evidence="1" id="KW-0812">Transmembrane</keyword>
<keyword evidence="4" id="KW-1185">Reference proteome</keyword>
<feature type="transmembrane region" description="Helical" evidence="1">
    <location>
        <begin position="220"/>
        <end position="238"/>
    </location>
</feature>
<feature type="transmembrane region" description="Helical" evidence="1">
    <location>
        <begin position="94"/>
        <end position="113"/>
    </location>
</feature>
<keyword evidence="1" id="KW-0472">Membrane</keyword>
<gene>
    <name evidence="3" type="ORF">HKT17_01595</name>
</gene>
<evidence type="ECO:0000313" key="4">
    <source>
        <dbReference type="Proteomes" id="UP000501130"/>
    </source>
</evidence>
<accession>A0ABX6N284</accession>
<dbReference type="Proteomes" id="UP000501130">
    <property type="component" value="Chromosome"/>
</dbReference>
<dbReference type="PANTHER" id="PTHR28008">
    <property type="entry name" value="DOMAIN PROTEIN, PUTATIVE (AFU_ORTHOLOGUE AFUA_3G10980)-RELATED"/>
    <property type="match status" value="1"/>
</dbReference>
<dbReference type="Pfam" id="PF04892">
    <property type="entry name" value="VanZ"/>
    <property type="match status" value="1"/>
</dbReference>
<feature type="transmembrane region" description="Helical" evidence="1">
    <location>
        <begin position="125"/>
        <end position="143"/>
    </location>
</feature>
<dbReference type="InterPro" id="IPR006976">
    <property type="entry name" value="VanZ-like"/>
</dbReference>
<evidence type="ECO:0000256" key="1">
    <source>
        <dbReference type="SAM" id="Phobius"/>
    </source>
</evidence>
<proteinExistence type="predicted"/>
<keyword evidence="1" id="KW-1133">Transmembrane helix</keyword>
<feature type="transmembrane region" description="Helical" evidence="1">
    <location>
        <begin position="356"/>
        <end position="374"/>
    </location>
</feature>
<name>A0ABX6N284_9BURK</name>
<feature type="transmembrane region" description="Helical" evidence="1">
    <location>
        <begin position="250"/>
        <end position="268"/>
    </location>
</feature>
<protein>
    <submittedName>
        <fullName evidence="3">VanZ family protein</fullName>
    </submittedName>
</protein>
<feature type="transmembrane region" description="Helical" evidence="1">
    <location>
        <begin position="12"/>
        <end position="33"/>
    </location>
</feature>
<sequence length="381" mass="42718">MPPIHSSLLKRTPYTGILMFASLYACVVIHLSLFPYSDWRHIGIGPFEFLFGPWIPVHQKVLWADVFINIGGYIPLGFLMLLGLNRQPRTFDKILVVLVCAFISLALESMQTFLPSRVPSKMDLVTNTIGGALGVLLGIYVTAHHRIAPLLNRRIEHWLIQRAWIGMGLLSLWFLSILPPQNPTFSTGLWLGNLLEIPGPLQHSTPFGIPLEVLLKIETIAPTFINYCFLMCAWMIGLAQTQAGSPRTRLLIVLIALTLLIRLLDYLVLAPVSAWTYLGQRWFEANSLGLLIAFVVALTISMMQVLPHHMARIGLLHLLGGWLITLLLPGVYDPDLGNPGSGILAIFRSLQEAGRWVSELWPILALTVLTFLSLPERRFRR</sequence>
<organism evidence="3 4">
    <name type="scientific">Limnobacter profundi</name>
    <dbReference type="NCBI Taxonomy" id="2732163"/>
    <lineage>
        <taxon>Bacteria</taxon>
        <taxon>Pseudomonadati</taxon>
        <taxon>Pseudomonadota</taxon>
        <taxon>Betaproteobacteria</taxon>
        <taxon>Burkholderiales</taxon>
        <taxon>Burkholderiaceae</taxon>
        <taxon>Limnobacter</taxon>
    </lineage>
</organism>
<dbReference type="NCBIfam" id="NF037970">
    <property type="entry name" value="vanZ_1"/>
    <property type="match status" value="1"/>
</dbReference>
<feature type="transmembrane region" description="Helical" evidence="1">
    <location>
        <begin position="61"/>
        <end position="82"/>
    </location>
</feature>
<evidence type="ECO:0000259" key="2">
    <source>
        <dbReference type="Pfam" id="PF04892"/>
    </source>
</evidence>
<dbReference type="RefSeq" id="WP_105028039.1">
    <property type="nucleotide sequence ID" value="NZ_CP053084.1"/>
</dbReference>